<accession>A0ACB5UCH4</accession>
<dbReference type="Proteomes" id="UP001165064">
    <property type="component" value="Unassembled WGS sequence"/>
</dbReference>
<proteinExistence type="predicted"/>
<keyword evidence="2" id="KW-1185">Reference proteome</keyword>
<sequence>MMDEYDYDGSSFVNYDSGSSYNSNYYNASSANANNNNNNNNTKDKAKSKSERKRKKAASLFAPVFKSKPVRQFYHSDTVIDLDWSPNNFLISSSEDHTVKLWHVERDDCLKVFTFPTFVSSVKFHRTDDRFFVSAEYDGTIKLWSILENEVVYTKKLTSSVTLLLN</sequence>
<name>A0ACB5UCH4_AMBMO</name>
<dbReference type="EMBL" id="BSXS01016487">
    <property type="protein sequence ID" value="GMF07830.1"/>
    <property type="molecule type" value="Genomic_DNA"/>
</dbReference>
<protein>
    <submittedName>
        <fullName evidence="1">Unnamed protein product</fullName>
    </submittedName>
</protein>
<organism evidence="1 2">
    <name type="scientific">Ambrosiozyma monospora</name>
    <name type="common">Yeast</name>
    <name type="synonym">Endomycopsis monosporus</name>
    <dbReference type="NCBI Taxonomy" id="43982"/>
    <lineage>
        <taxon>Eukaryota</taxon>
        <taxon>Fungi</taxon>
        <taxon>Dikarya</taxon>
        <taxon>Ascomycota</taxon>
        <taxon>Saccharomycotina</taxon>
        <taxon>Pichiomycetes</taxon>
        <taxon>Pichiales</taxon>
        <taxon>Pichiaceae</taxon>
        <taxon>Ambrosiozyma</taxon>
    </lineage>
</organism>
<evidence type="ECO:0000313" key="2">
    <source>
        <dbReference type="Proteomes" id="UP001165064"/>
    </source>
</evidence>
<reference evidence="1" key="1">
    <citation type="submission" date="2023-04" db="EMBL/GenBank/DDBJ databases">
        <title>Ambrosiozyma monospora NBRC 10751.</title>
        <authorList>
            <person name="Ichikawa N."/>
            <person name="Sato H."/>
            <person name="Tonouchi N."/>
        </authorList>
    </citation>
    <scope>NUCLEOTIDE SEQUENCE</scope>
    <source>
        <strain evidence="1">NBRC 10751</strain>
    </source>
</reference>
<evidence type="ECO:0000313" key="1">
    <source>
        <dbReference type="EMBL" id="GMF07830.1"/>
    </source>
</evidence>
<gene>
    <name evidence="1" type="ORF">Amon02_001306100</name>
</gene>
<comment type="caution">
    <text evidence="1">The sequence shown here is derived from an EMBL/GenBank/DDBJ whole genome shotgun (WGS) entry which is preliminary data.</text>
</comment>